<reference evidence="2" key="1">
    <citation type="journal article" date="2013" name="Genome Announc.">
        <title>Complete genome sequence of Mycoplasma cynos strain C142.</title>
        <authorList>
            <person name="Walker C.A."/>
            <person name="Mannering S.A."/>
            <person name="Shields S."/>
            <person name="Blake D.P."/>
            <person name="Brownlie J."/>
        </authorList>
    </citation>
    <scope>NUCLEOTIDE SEQUENCE [LARGE SCALE GENOMIC DNA]</scope>
    <source>
        <strain evidence="2">C142</strain>
    </source>
</reference>
<protein>
    <submittedName>
        <fullName evidence="1">Uncharacterized protein</fullName>
    </submittedName>
</protein>
<dbReference type="KEGG" id="mcy:MCYN_0044"/>
<sequence length="43" mass="5146">MPFKYFSIVTIPGSPNMSPINKILIKSLVLLIIIKWYIKIYYW</sequence>
<name>L0RVX9_MYCC1</name>
<accession>L0RVX9</accession>
<gene>
    <name evidence="1" type="primary">MCYN0044</name>
    <name evidence="1" type="ordered locus">MCYN_0044</name>
</gene>
<dbReference type="EMBL" id="HF559394">
    <property type="protein sequence ID" value="CCP23776.1"/>
    <property type="molecule type" value="Genomic_DNA"/>
</dbReference>
<dbReference type="STRING" id="1246955.MCYN_0044"/>
<evidence type="ECO:0000313" key="2">
    <source>
        <dbReference type="Proteomes" id="UP000010466"/>
    </source>
</evidence>
<dbReference type="HOGENOM" id="CLU_3236245_0_0_14"/>
<organism evidence="1 2">
    <name type="scientific">Mycoplasmopsis cynos (strain C142)</name>
    <name type="common">Mycoplasma cynos</name>
    <dbReference type="NCBI Taxonomy" id="1246955"/>
    <lineage>
        <taxon>Bacteria</taxon>
        <taxon>Bacillati</taxon>
        <taxon>Mycoplasmatota</taxon>
        <taxon>Mycoplasmoidales</taxon>
        <taxon>Metamycoplasmataceae</taxon>
        <taxon>Mycoplasmopsis</taxon>
    </lineage>
</organism>
<keyword evidence="2" id="KW-1185">Reference proteome</keyword>
<proteinExistence type="predicted"/>
<dbReference type="AlphaFoldDB" id="L0RVX9"/>
<dbReference type="Proteomes" id="UP000010466">
    <property type="component" value="Chromosome"/>
</dbReference>
<evidence type="ECO:0000313" key="1">
    <source>
        <dbReference type="EMBL" id="CCP23776.1"/>
    </source>
</evidence>